<dbReference type="InterPro" id="IPR050722">
    <property type="entry name" value="Pyruvate:ferred/Flavod_OxRd"/>
</dbReference>
<reference evidence="4" key="1">
    <citation type="submission" date="2019-10" db="EMBL/GenBank/DDBJ databases">
        <title>Metagenomic sequencing of thiosulfate-disproportionating enrichment culture.</title>
        <authorList>
            <person name="Umezawa K."/>
            <person name="Kojima H."/>
            <person name="Fukui M."/>
        </authorList>
    </citation>
    <scope>NUCLEOTIDE SEQUENCE</scope>
    <source>
        <strain evidence="4">45J</strain>
    </source>
</reference>
<keyword evidence="1" id="KW-0560">Oxidoreductase</keyword>
<dbReference type="Gene3D" id="3.40.920.10">
    <property type="entry name" value="Pyruvate-ferredoxin oxidoreductase, PFOR, domain III"/>
    <property type="match status" value="1"/>
</dbReference>
<dbReference type="FunFam" id="3.40.50.970:FF:000022">
    <property type="entry name" value="2-oxoglutarate ferredoxin oxidoreductase alpha subunit"/>
    <property type="match status" value="1"/>
</dbReference>
<sequence length="572" mass="63703">MDYSIKIGGEAGQGIQTIGETLSKVFSSAGYHVFTHQDYESRIRGGHNFFQIRFSEKSVMASRDKIDIIVAFDKASIEQHERELSEYGQIIYDSSTLKQKYEKSYFLDIPFTELAVKHGKNKIMANTVAIGAVHGMLGMELDILIKIIKDTFIKKGEDIIKANIDSAIAGHDYAIKQCLKCSFATAPFTKPKMLIAGNDAIGLGAIASGCKFYAAYPMTPSTGIMLYISSKAKEYGIIVEQAEDEISAINMALGASFAGVRAMTGSSGGGFALMVEGLSLAAMTETPIVIALAQRPGPATGFPTRTEQAELQFALYTAHGEFPRVIFAPGTPEQAFYLTNKAFDIAEKYQIPVLILTDQYLADSQWTYDNFDISKIKYIDYRLRGDALKSLKEYKRHAFTNNGITPLAVLGDSKHLVVADSDEHDEEGHIIEDAETRVKMVDKRLFKKLPLIHKEIEPPLFYGHQNPEIVISGWGSTYGVMKEVVDELLSNWDIAMLHFSEIYPFPPTNKFNYLKVLKDAKITICIENNATGQFAKLMRTETGYSFNQLINKYDGRPFTIEFLMGEIDALIR</sequence>
<dbReference type="PANTHER" id="PTHR32154">
    <property type="entry name" value="PYRUVATE-FLAVODOXIN OXIDOREDUCTASE-RELATED"/>
    <property type="match status" value="1"/>
</dbReference>
<dbReference type="Pfam" id="PF01558">
    <property type="entry name" value="POR"/>
    <property type="match status" value="1"/>
</dbReference>
<accession>A0A5J4KZA3</accession>
<feature type="domain" description="Pyruvate/ketoisovalerate oxidoreductase catalytic" evidence="2">
    <location>
        <begin position="11"/>
        <end position="171"/>
    </location>
</feature>
<gene>
    <name evidence="4" type="ORF">A45J_0572</name>
</gene>
<dbReference type="SUPFAM" id="SSF52518">
    <property type="entry name" value="Thiamin diphosphate-binding fold (THDP-binding)"/>
    <property type="match status" value="1"/>
</dbReference>
<dbReference type="CDD" id="cd07034">
    <property type="entry name" value="TPP_PYR_PFOR_IOR-alpha_like"/>
    <property type="match status" value="1"/>
</dbReference>
<dbReference type="InterPro" id="IPR022367">
    <property type="entry name" value="2-oxoacid/accept_OxRdtase_asu"/>
</dbReference>
<dbReference type="InterPro" id="IPR002869">
    <property type="entry name" value="Pyrv_flavodox_OxRed_cen"/>
</dbReference>
<dbReference type="GO" id="GO:0006979">
    <property type="term" value="P:response to oxidative stress"/>
    <property type="evidence" value="ECO:0007669"/>
    <property type="project" value="TreeGrafter"/>
</dbReference>
<evidence type="ECO:0000256" key="1">
    <source>
        <dbReference type="ARBA" id="ARBA00023002"/>
    </source>
</evidence>
<proteinExistence type="predicted"/>
<dbReference type="Gene3D" id="3.40.50.920">
    <property type="match status" value="1"/>
</dbReference>
<dbReference type="GO" id="GO:0016903">
    <property type="term" value="F:oxidoreductase activity, acting on the aldehyde or oxo group of donors"/>
    <property type="evidence" value="ECO:0007669"/>
    <property type="project" value="InterPro"/>
</dbReference>
<dbReference type="InterPro" id="IPR002880">
    <property type="entry name" value="Pyrv_Fd/Flavodoxin_OxRdtase_N"/>
</dbReference>
<evidence type="ECO:0000313" key="4">
    <source>
        <dbReference type="EMBL" id="GER92843.1"/>
    </source>
</evidence>
<dbReference type="SUPFAM" id="SSF53323">
    <property type="entry name" value="Pyruvate-ferredoxin oxidoreductase, PFOR, domain III"/>
    <property type="match status" value="1"/>
</dbReference>
<comment type="caution">
    <text evidence="4">The sequence shown here is derived from an EMBL/GenBank/DDBJ whole genome shotgun (WGS) entry which is preliminary data.</text>
</comment>
<evidence type="ECO:0000259" key="3">
    <source>
        <dbReference type="Pfam" id="PF01855"/>
    </source>
</evidence>
<organism evidence="4">
    <name type="scientific">hot springs metagenome</name>
    <dbReference type="NCBI Taxonomy" id="433727"/>
    <lineage>
        <taxon>unclassified sequences</taxon>
        <taxon>metagenomes</taxon>
        <taxon>ecological metagenomes</taxon>
    </lineage>
</organism>
<dbReference type="FunFam" id="3.40.920.10:FF:000003">
    <property type="entry name" value="Pyruvate ferredoxin oxidoreductase, alpha subunit"/>
    <property type="match status" value="1"/>
</dbReference>
<protein>
    <submittedName>
        <fullName evidence="4">2-oxoacid:acceptor oxidoreductase subunit alpha</fullName>
    </submittedName>
</protein>
<dbReference type="InterPro" id="IPR029061">
    <property type="entry name" value="THDP-binding"/>
</dbReference>
<dbReference type="SUPFAM" id="SSF52922">
    <property type="entry name" value="TK C-terminal domain-like"/>
    <property type="match status" value="1"/>
</dbReference>
<dbReference type="Gene3D" id="3.40.50.970">
    <property type="match status" value="1"/>
</dbReference>
<evidence type="ECO:0000259" key="2">
    <source>
        <dbReference type="Pfam" id="PF01558"/>
    </source>
</evidence>
<dbReference type="PANTHER" id="PTHR32154:SF20">
    <property type="entry name" value="2-OXOGLUTARATE OXIDOREDUCTASE SUBUNIT KORA"/>
    <property type="match status" value="1"/>
</dbReference>
<feature type="domain" description="Pyruvate flavodoxin/ferredoxin oxidoreductase pyrimidine binding" evidence="3">
    <location>
        <begin position="204"/>
        <end position="442"/>
    </location>
</feature>
<name>A0A5J4KZA3_9ZZZZ</name>
<dbReference type="InterPro" id="IPR009014">
    <property type="entry name" value="Transketo_C/PFOR_II"/>
</dbReference>
<dbReference type="NCBIfam" id="TIGR03710">
    <property type="entry name" value="OAFO_sf"/>
    <property type="match status" value="1"/>
</dbReference>
<dbReference type="EMBL" id="BLAB01000001">
    <property type="protein sequence ID" value="GER92843.1"/>
    <property type="molecule type" value="Genomic_DNA"/>
</dbReference>
<dbReference type="Pfam" id="PF01855">
    <property type="entry name" value="POR_N"/>
    <property type="match status" value="1"/>
</dbReference>
<dbReference type="InterPro" id="IPR019752">
    <property type="entry name" value="Pyrv/ketoisovalerate_OxRed_cat"/>
</dbReference>
<dbReference type="AlphaFoldDB" id="A0A5J4KZA3"/>